<dbReference type="InterPro" id="IPR003673">
    <property type="entry name" value="CoA-Trfase_fam_III"/>
</dbReference>
<evidence type="ECO:0000256" key="1">
    <source>
        <dbReference type="ARBA" id="ARBA00022679"/>
    </source>
</evidence>
<dbReference type="Gene3D" id="3.40.50.10540">
    <property type="entry name" value="Crotonobetainyl-coa:carnitine coa-transferase, domain 1"/>
    <property type="match status" value="1"/>
</dbReference>
<dbReference type="OrthoDB" id="5294844at2"/>
<reference evidence="2 3" key="1">
    <citation type="submission" date="2018-10" db="EMBL/GenBank/DDBJ databases">
        <authorList>
            <person name="Criscuolo A."/>
        </authorList>
    </citation>
    <scope>NUCLEOTIDE SEQUENCE [LARGE SCALE GENOMIC DNA]</scope>
    <source>
        <strain evidence="2">DnA1</strain>
    </source>
</reference>
<dbReference type="Gene3D" id="3.30.1540.10">
    <property type="entry name" value="formyl-coa transferase, domain 3"/>
    <property type="match status" value="1"/>
</dbReference>
<keyword evidence="3" id="KW-1185">Reference proteome</keyword>
<evidence type="ECO:0000313" key="3">
    <source>
        <dbReference type="Proteomes" id="UP000277294"/>
    </source>
</evidence>
<dbReference type="EC" id="2.8.3.16" evidence="2"/>
<dbReference type="PANTHER" id="PTHR48207">
    <property type="entry name" value="SUCCINATE--HYDROXYMETHYLGLUTARATE COA-TRANSFERASE"/>
    <property type="match status" value="1"/>
</dbReference>
<dbReference type="AlphaFoldDB" id="A0A3P4B9Z0"/>
<sequence>MAKPLEGVRVLDLSHVIAGPLTSFYLAQLGAEVIKVEPPLAGEVLRSMKNGADTDTPTGFAALNAGKQSLALDIRTPQGAELLRTLAASADVFIENFRPGVVARYGLDYASIKAVRPDIVYCSISGFGQQGDWSGRGAYDHVVQALTGMMMMSGEGDDAPPLKVGFPVIDVAVGMLGALSIVASLHRRSRDGTGQYIDASMVQASLMLMYTNACAFLTDGAPTRRVGNRGYTGSPAADTYPCADGWLAVAANTPAQFRKLAAILGIEELCGDARALDLAAFNAPNGFVVPNDRDYVAQRLRQAFAARGAARLEELLSHAGVPAARVRKLEEFLQEADATGCVNLPDYRFRQGDAEVRTRGIGFNVDQDGGPSRAGAPALGQDTRAVLAETGLDDEALAELERAGVIRTCDEAPTPLAP</sequence>
<dbReference type="GO" id="GO:0033608">
    <property type="term" value="F:formyl-CoA transferase activity"/>
    <property type="evidence" value="ECO:0007669"/>
    <property type="project" value="UniProtKB-EC"/>
</dbReference>
<gene>
    <name evidence="2" type="primary">frc_18</name>
    <name evidence="2" type="ORF">PIGHUM_04529</name>
</gene>
<dbReference type="InterPro" id="IPR044855">
    <property type="entry name" value="CoA-Trfase_III_dom3_sf"/>
</dbReference>
<dbReference type="RefSeq" id="WP_124081974.1">
    <property type="nucleotide sequence ID" value="NZ_UWPJ01000039.1"/>
</dbReference>
<dbReference type="SUPFAM" id="SSF89796">
    <property type="entry name" value="CoA-transferase family III (CaiB/BaiF)"/>
    <property type="match status" value="1"/>
</dbReference>
<proteinExistence type="predicted"/>
<dbReference type="InterPro" id="IPR050483">
    <property type="entry name" value="CoA-transferase_III_domain"/>
</dbReference>
<name>A0A3P4B9Z0_9BURK</name>
<evidence type="ECO:0000313" key="2">
    <source>
        <dbReference type="EMBL" id="VCU72430.1"/>
    </source>
</evidence>
<dbReference type="EMBL" id="UWPJ01000039">
    <property type="protein sequence ID" value="VCU72430.1"/>
    <property type="molecule type" value="Genomic_DNA"/>
</dbReference>
<dbReference type="Proteomes" id="UP000277294">
    <property type="component" value="Unassembled WGS sequence"/>
</dbReference>
<accession>A0A3P4B9Z0</accession>
<dbReference type="InterPro" id="IPR023606">
    <property type="entry name" value="CoA-Trfase_III_dom_1_sf"/>
</dbReference>
<organism evidence="2 3">
    <name type="scientific">Pigmentiphaga humi</name>
    <dbReference type="NCBI Taxonomy" id="2478468"/>
    <lineage>
        <taxon>Bacteria</taxon>
        <taxon>Pseudomonadati</taxon>
        <taxon>Pseudomonadota</taxon>
        <taxon>Betaproteobacteria</taxon>
        <taxon>Burkholderiales</taxon>
        <taxon>Alcaligenaceae</taxon>
        <taxon>Pigmentiphaga</taxon>
    </lineage>
</organism>
<dbReference type="Pfam" id="PF02515">
    <property type="entry name" value="CoA_transf_3"/>
    <property type="match status" value="1"/>
</dbReference>
<protein>
    <submittedName>
        <fullName evidence="2">Formyl-coenzyme A transferase</fullName>
        <ecNumber evidence="2">2.8.3.16</ecNumber>
    </submittedName>
</protein>
<dbReference type="PANTHER" id="PTHR48207:SF3">
    <property type="entry name" value="SUCCINATE--HYDROXYMETHYLGLUTARATE COA-TRANSFERASE"/>
    <property type="match status" value="1"/>
</dbReference>
<keyword evidence="1 2" id="KW-0808">Transferase</keyword>